<sequence>MANLPYSVEKWRQHVATDPLEGHDLPSLNDSATAVSMAPSFCTGTGLDILTNYICPDIETADREVIFVTCFWATMSESRVRLCKALRTLSKEVVKKRAAASNATTVENVKIYICLSSVSLLQKLRHTESTAGYVYDSTEWNQKLKLPPPEEIPGVDLTVKSIFIRPFSVMHPKFVIVDRKFVWVPSCNVSWESWYEGAFRLKGRSIVEKFHKFWTEVWNPEAELPHWAASGGISTFPATTSVHLPPLTDPPAKSAVRLVKSFPDTPANRELQTLFLPSSHHQDLAFRPGISRLPRPAPRTPLNAFTKFLFANAESEIYMITPNLTAKPVMHALVQALERGVKVTTVTNTNLMVMEQLGTAGTTTARCLKSLMNSHKRVLWAWARAMKEIDTTDAKKPGKLTVREWKVANPRRGNLGGESAFVKSHLKLTVVDETVVLFGSGNMDRASWYTSQEVGVALYSAEVVKEILHEVLMRDVEKHSRTIYESHEV</sequence>
<organism evidence="2 3">
    <name type="scientific">Blastomyces parvus</name>
    <dbReference type="NCBI Taxonomy" id="2060905"/>
    <lineage>
        <taxon>Eukaryota</taxon>
        <taxon>Fungi</taxon>
        <taxon>Dikarya</taxon>
        <taxon>Ascomycota</taxon>
        <taxon>Pezizomycotina</taxon>
        <taxon>Eurotiomycetes</taxon>
        <taxon>Eurotiomycetidae</taxon>
        <taxon>Onygenales</taxon>
        <taxon>Ajellomycetaceae</taxon>
        <taxon>Blastomyces</taxon>
    </lineage>
</organism>
<dbReference type="InterPro" id="IPR001736">
    <property type="entry name" value="PLipase_D/transphosphatidylase"/>
</dbReference>
<gene>
    <name evidence="2" type="ORF">GX51_02938</name>
</gene>
<dbReference type="SMART" id="SM00155">
    <property type="entry name" value="PLDc"/>
    <property type="match status" value="2"/>
</dbReference>
<dbReference type="PANTHER" id="PTHR21248:SF11">
    <property type="entry name" value="PLD PHOSPHODIESTERASE DOMAIN-CONTAINING PROTEIN"/>
    <property type="match status" value="1"/>
</dbReference>
<dbReference type="Proteomes" id="UP000224080">
    <property type="component" value="Unassembled WGS sequence"/>
</dbReference>
<keyword evidence="3" id="KW-1185">Reference proteome</keyword>
<dbReference type="AlphaFoldDB" id="A0A2B7X1C4"/>
<evidence type="ECO:0000313" key="3">
    <source>
        <dbReference type="Proteomes" id="UP000224080"/>
    </source>
</evidence>
<comment type="caution">
    <text evidence="2">The sequence shown here is derived from an EMBL/GenBank/DDBJ whole genome shotgun (WGS) entry which is preliminary data.</text>
</comment>
<dbReference type="InterPro" id="IPR025202">
    <property type="entry name" value="PLD-like_dom"/>
</dbReference>
<evidence type="ECO:0000259" key="1">
    <source>
        <dbReference type="PROSITE" id="PS50035"/>
    </source>
</evidence>
<proteinExistence type="predicted"/>
<dbReference type="STRING" id="2060905.A0A2B7X1C4"/>
<feature type="domain" description="PLD phosphodiesterase" evidence="1">
    <location>
        <begin position="420"/>
        <end position="447"/>
    </location>
</feature>
<feature type="domain" description="PLD phosphodiesterase" evidence="1">
    <location>
        <begin position="166"/>
        <end position="193"/>
    </location>
</feature>
<dbReference type="CDD" id="cd00138">
    <property type="entry name" value="PLDc_SF"/>
    <property type="match status" value="1"/>
</dbReference>
<reference evidence="2 3" key="1">
    <citation type="submission" date="2017-10" db="EMBL/GenBank/DDBJ databases">
        <title>Comparative genomics in systemic dimorphic fungi from Ajellomycetaceae.</title>
        <authorList>
            <person name="Munoz J.F."/>
            <person name="Mcewen J.G."/>
            <person name="Clay O.K."/>
            <person name="Cuomo C.A."/>
        </authorList>
    </citation>
    <scope>NUCLEOTIDE SEQUENCE [LARGE SCALE GENOMIC DNA]</scope>
    <source>
        <strain evidence="2 3">UAMH130</strain>
    </source>
</reference>
<dbReference type="OrthoDB" id="9997422at2759"/>
<dbReference type="Pfam" id="PF13091">
    <property type="entry name" value="PLDc_2"/>
    <property type="match status" value="1"/>
</dbReference>
<name>A0A2B7X1C4_9EURO</name>
<dbReference type="EMBL" id="PDNC01000030">
    <property type="protein sequence ID" value="PGH05414.1"/>
    <property type="molecule type" value="Genomic_DNA"/>
</dbReference>
<dbReference type="GO" id="GO:0032049">
    <property type="term" value="P:cardiolipin biosynthetic process"/>
    <property type="evidence" value="ECO:0007669"/>
    <property type="project" value="UniProtKB-ARBA"/>
</dbReference>
<dbReference type="PANTHER" id="PTHR21248">
    <property type="entry name" value="CARDIOLIPIN SYNTHASE"/>
    <property type="match status" value="1"/>
</dbReference>
<dbReference type="SUPFAM" id="SSF56024">
    <property type="entry name" value="Phospholipase D/nuclease"/>
    <property type="match status" value="2"/>
</dbReference>
<accession>A0A2B7X1C4</accession>
<protein>
    <recommendedName>
        <fullName evidence="1">PLD phosphodiesterase domain-containing protein</fullName>
    </recommendedName>
</protein>
<dbReference type="Gene3D" id="3.30.870.10">
    <property type="entry name" value="Endonuclease Chain A"/>
    <property type="match status" value="2"/>
</dbReference>
<dbReference type="GO" id="GO:0030572">
    <property type="term" value="F:phosphatidyltransferase activity"/>
    <property type="evidence" value="ECO:0007669"/>
    <property type="project" value="UniProtKB-ARBA"/>
</dbReference>
<evidence type="ECO:0000313" key="2">
    <source>
        <dbReference type="EMBL" id="PGH05414.1"/>
    </source>
</evidence>
<dbReference type="PROSITE" id="PS50035">
    <property type="entry name" value="PLD"/>
    <property type="match status" value="2"/>
</dbReference>